<dbReference type="RefSeq" id="WP_091845084.1">
    <property type="nucleotide sequence ID" value="NZ_FOCM01000003.1"/>
</dbReference>
<keyword evidence="3" id="KW-1185">Reference proteome</keyword>
<dbReference type="Pfam" id="PF03883">
    <property type="entry name" value="H2O2_YaaD"/>
    <property type="match status" value="1"/>
</dbReference>
<gene>
    <name evidence="2" type="ORF">SAMN04488011_103306</name>
</gene>
<sequence>MLIVLSPAKRLEWDVPHDAVQRPEFQRDANILAGHARQLSLQDLKSLMDLSDDLAKLNRDRFRAMEDAPDIDNARPAVLTFAGDTYQGLEAETLDDAALDFAAGHLRILSGLYGVLRPMDSIQAYRLEMGSKLKSRRGKDLYNFWGDTIAQALNDQAADLGTDVLVNCASQEYFGAVDRDALKLRVITPRFLEEGPKGPRIVSFHAKRARGAMARFICEHRLTDPDALSDFDAGGYVYSEELSEPDAPAFYRSEAAAADAA</sequence>
<dbReference type="InterPro" id="IPR005583">
    <property type="entry name" value="YaaA"/>
</dbReference>
<dbReference type="HAMAP" id="MF_00652">
    <property type="entry name" value="UPF0246"/>
    <property type="match status" value="1"/>
</dbReference>
<dbReference type="PANTHER" id="PTHR30283">
    <property type="entry name" value="PEROXIDE STRESS RESPONSE PROTEIN YAAA"/>
    <property type="match status" value="1"/>
</dbReference>
<organism evidence="2 3">
    <name type="scientific">Palleronia pelagia</name>
    <dbReference type="NCBI Taxonomy" id="387096"/>
    <lineage>
        <taxon>Bacteria</taxon>
        <taxon>Pseudomonadati</taxon>
        <taxon>Pseudomonadota</taxon>
        <taxon>Alphaproteobacteria</taxon>
        <taxon>Rhodobacterales</taxon>
        <taxon>Roseobacteraceae</taxon>
        <taxon>Palleronia</taxon>
    </lineage>
</organism>
<name>A0A1H8FFR2_9RHOB</name>
<evidence type="ECO:0000256" key="1">
    <source>
        <dbReference type="HAMAP-Rule" id="MF_00652"/>
    </source>
</evidence>
<proteinExistence type="inferred from homology"/>
<evidence type="ECO:0000313" key="2">
    <source>
        <dbReference type="EMBL" id="SEN29888.1"/>
    </source>
</evidence>
<dbReference type="GO" id="GO:0033194">
    <property type="term" value="P:response to hydroperoxide"/>
    <property type="evidence" value="ECO:0007669"/>
    <property type="project" value="TreeGrafter"/>
</dbReference>
<comment type="similarity">
    <text evidence="1">Belongs to the UPF0246 family.</text>
</comment>
<evidence type="ECO:0000313" key="3">
    <source>
        <dbReference type="Proteomes" id="UP000199372"/>
    </source>
</evidence>
<dbReference type="EMBL" id="FOCM01000003">
    <property type="protein sequence ID" value="SEN29888.1"/>
    <property type="molecule type" value="Genomic_DNA"/>
</dbReference>
<dbReference type="PANTHER" id="PTHR30283:SF4">
    <property type="entry name" value="PEROXIDE STRESS RESISTANCE PROTEIN YAAA"/>
    <property type="match status" value="1"/>
</dbReference>
<dbReference type="Proteomes" id="UP000199372">
    <property type="component" value="Unassembled WGS sequence"/>
</dbReference>
<protein>
    <recommendedName>
        <fullName evidence="1">UPF0246 protein SAMN04488011_103306</fullName>
    </recommendedName>
</protein>
<reference evidence="3" key="1">
    <citation type="submission" date="2016-10" db="EMBL/GenBank/DDBJ databases">
        <authorList>
            <person name="Varghese N."/>
            <person name="Submissions S."/>
        </authorList>
    </citation>
    <scope>NUCLEOTIDE SEQUENCE [LARGE SCALE GENOMIC DNA]</scope>
    <source>
        <strain evidence="3">DSM 26893</strain>
    </source>
</reference>
<dbReference type="NCBIfam" id="NF002542">
    <property type="entry name" value="PRK02101.1-3"/>
    <property type="match status" value="1"/>
</dbReference>
<dbReference type="AlphaFoldDB" id="A0A1H8FFR2"/>
<accession>A0A1H8FFR2</accession>
<dbReference type="OrthoDB" id="9777133at2"/>
<dbReference type="GO" id="GO:0005829">
    <property type="term" value="C:cytosol"/>
    <property type="evidence" value="ECO:0007669"/>
    <property type="project" value="TreeGrafter"/>
</dbReference>